<reference evidence="2" key="1">
    <citation type="submission" date="2015-08" db="EMBL/GenBank/DDBJ databases">
        <authorList>
            <person name="Babu N.S."/>
            <person name="Beckwith C.J."/>
            <person name="Beseler K.G."/>
            <person name="Brison A."/>
            <person name="Carone J.V."/>
            <person name="Caskin T.P."/>
            <person name="Diamond M."/>
            <person name="Durham M.E."/>
            <person name="Foxe J.M."/>
            <person name="Go M."/>
            <person name="Henderson B.A."/>
            <person name="Jones I.B."/>
            <person name="McGettigan J.A."/>
            <person name="Micheletti S.J."/>
            <person name="Nasrallah M.E."/>
            <person name="Ortiz D."/>
            <person name="Piller C.R."/>
            <person name="Privatt S.R."/>
            <person name="Schneider S.L."/>
            <person name="Sharp S."/>
            <person name="Smith T.C."/>
            <person name="Stanton J.D."/>
            <person name="Ullery H.E."/>
            <person name="Wilson R.J."/>
            <person name="Serrano M.G."/>
            <person name="Buck G."/>
            <person name="Lee V."/>
            <person name="Wang Y."/>
            <person name="Carvalho R."/>
            <person name="Voegtly L."/>
            <person name="Shi R."/>
            <person name="Duckworth R."/>
            <person name="Johnson A."/>
            <person name="Loviza R."/>
            <person name="Walstead R."/>
            <person name="Shah Z."/>
            <person name="Kiflezghi M."/>
            <person name="Wade K."/>
            <person name="Ball S.L."/>
            <person name="Bradley K.W."/>
            <person name="Asai D.J."/>
            <person name="Bowman C.A."/>
            <person name="Russell D.A."/>
            <person name="Pope W.H."/>
            <person name="Jacobs-Sera D."/>
            <person name="Hendrix R.W."/>
            <person name="Hatfull G.F."/>
        </authorList>
    </citation>
    <scope>NUCLEOTIDE SEQUENCE</scope>
</reference>
<feature type="transmembrane region" description="Helical" evidence="1">
    <location>
        <begin position="90"/>
        <end position="112"/>
    </location>
</feature>
<keyword evidence="1" id="KW-0472">Membrane</keyword>
<keyword evidence="1" id="KW-1133">Transmembrane helix</keyword>
<keyword evidence="1" id="KW-0812">Transmembrane</keyword>
<evidence type="ECO:0000313" key="2">
    <source>
        <dbReference type="EMBL" id="CUR54729.1"/>
    </source>
</evidence>
<name>A0A2P2BYA3_9ZZZZ</name>
<gene>
    <name evidence="2" type="ORF">NOCA2210079</name>
</gene>
<dbReference type="EMBL" id="CZKA01000014">
    <property type="protein sequence ID" value="CUR54729.1"/>
    <property type="molecule type" value="Genomic_DNA"/>
</dbReference>
<organism evidence="2">
    <name type="scientific">metagenome</name>
    <dbReference type="NCBI Taxonomy" id="256318"/>
    <lineage>
        <taxon>unclassified sequences</taxon>
        <taxon>metagenomes</taxon>
    </lineage>
</organism>
<protein>
    <submittedName>
        <fullName evidence="2">Uncharacterized protein</fullName>
    </submittedName>
</protein>
<proteinExistence type="predicted"/>
<sequence>MSSTSVGTMKWQRDRWRRWSGLRWASATHSIHPERLRSRIPLEQDVPISGDQRERILAKAVDDEVLGGARVVHRSGQGVILGYQRKINHLGHFLMTLVTGGLWGFVWVALVATRKEERVRLDVDAWGNVWPVAGKK</sequence>
<accession>A0A2P2BYA3</accession>
<dbReference type="AlphaFoldDB" id="A0A2P2BYA3"/>
<evidence type="ECO:0000256" key="1">
    <source>
        <dbReference type="SAM" id="Phobius"/>
    </source>
</evidence>